<dbReference type="InterPro" id="IPR006148">
    <property type="entry name" value="Glc/Gal-6P_isomerase"/>
</dbReference>
<dbReference type="Pfam" id="PF01182">
    <property type="entry name" value="Glucosamine_iso"/>
    <property type="match status" value="1"/>
</dbReference>
<dbReference type="GO" id="GO:0006098">
    <property type="term" value="P:pentose-phosphate shunt"/>
    <property type="evidence" value="ECO:0007669"/>
    <property type="project" value="UniProtKB-UniPathway"/>
</dbReference>
<name>A0A290ZBA0_9PSEU</name>
<evidence type="ECO:0000256" key="4">
    <source>
        <dbReference type="ARBA" id="ARBA00010662"/>
    </source>
</evidence>
<dbReference type="EMBL" id="CP023445">
    <property type="protein sequence ID" value="ATE56267.1"/>
    <property type="molecule type" value="Genomic_DNA"/>
</dbReference>
<gene>
    <name evidence="7 9" type="primary">pgl</name>
    <name evidence="9" type="ORF">CNX65_25825</name>
</gene>
<dbReference type="GO" id="GO:0017057">
    <property type="term" value="F:6-phosphogluconolactonase activity"/>
    <property type="evidence" value="ECO:0007669"/>
    <property type="project" value="UniProtKB-UniRule"/>
</dbReference>
<evidence type="ECO:0000259" key="8">
    <source>
        <dbReference type="Pfam" id="PF01182"/>
    </source>
</evidence>
<evidence type="ECO:0000313" key="10">
    <source>
        <dbReference type="Proteomes" id="UP000218505"/>
    </source>
</evidence>
<accession>A0A290ZBA0</accession>
<dbReference type="InterPro" id="IPR005900">
    <property type="entry name" value="6-phosphogluconolactonase_DevB"/>
</dbReference>
<evidence type="ECO:0000256" key="2">
    <source>
        <dbReference type="ARBA" id="ARBA00002681"/>
    </source>
</evidence>
<dbReference type="InterPro" id="IPR037171">
    <property type="entry name" value="NagB/RpiA_transferase-like"/>
</dbReference>
<keyword evidence="10" id="KW-1185">Reference proteome</keyword>
<proteinExistence type="inferred from homology"/>
<dbReference type="Gene3D" id="3.40.50.1360">
    <property type="match status" value="1"/>
</dbReference>
<dbReference type="AlphaFoldDB" id="A0A290ZBA0"/>
<dbReference type="RefSeq" id="WP_096496080.1">
    <property type="nucleotide sequence ID" value="NZ_CP023445.1"/>
</dbReference>
<feature type="domain" description="Glucosamine/galactosamine-6-phosphate isomerase" evidence="8">
    <location>
        <begin position="11"/>
        <end position="240"/>
    </location>
</feature>
<evidence type="ECO:0000256" key="1">
    <source>
        <dbReference type="ARBA" id="ARBA00000832"/>
    </source>
</evidence>
<dbReference type="CDD" id="cd01400">
    <property type="entry name" value="6PGL"/>
    <property type="match status" value="1"/>
</dbReference>
<dbReference type="InterPro" id="IPR039104">
    <property type="entry name" value="6PGL"/>
</dbReference>
<comment type="function">
    <text evidence="2 7">Hydrolysis of 6-phosphogluconolactone to 6-phosphogluconate.</text>
</comment>
<dbReference type="SUPFAM" id="SSF100950">
    <property type="entry name" value="NagB/RpiA/CoA transferase-like"/>
    <property type="match status" value="1"/>
</dbReference>
<dbReference type="Proteomes" id="UP000218505">
    <property type="component" value="Chromosome"/>
</dbReference>
<dbReference type="GO" id="GO:0005975">
    <property type="term" value="P:carbohydrate metabolic process"/>
    <property type="evidence" value="ECO:0007669"/>
    <property type="project" value="UniProtKB-UniRule"/>
</dbReference>
<evidence type="ECO:0000256" key="5">
    <source>
        <dbReference type="ARBA" id="ARBA00013198"/>
    </source>
</evidence>
<reference evidence="9" key="1">
    <citation type="submission" date="2017-09" db="EMBL/GenBank/DDBJ databases">
        <title>Complete Genome Sequence of ansamitocin-producing Bacterium Actinosynnema pretiosum X47.</title>
        <authorList>
            <person name="Cao G."/>
            <person name="Zong G."/>
            <person name="Zhong C."/>
            <person name="Fu J."/>
        </authorList>
    </citation>
    <scope>NUCLEOTIDE SEQUENCE [LARGE SCALE GENOMIC DNA]</scope>
    <source>
        <strain evidence="9">X47</strain>
    </source>
</reference>
<keyword evidence="7" id="KW-0378">Hydrolase</keyword>
<dbReference type="PANTHER" id="PTHR11054">
    <property type="entry name" value="6-PHOSPHOGLUCONOLACTONASE"/>
    <property type="match status" value="1"/>
</dbReference>
<dbReference type="KEGG" id="apre:CNX65_25825"/>
<organism evidence="9 10">
    <name type="scientific">Actinosynnema pretiosum</name>
    <dbReference type="NCBI Taxonomy" id="42197"/>
    <lineage>
        <taxon>Bacteria</taxon>
        <taxon>Bacillati</taxon>
        <taxon>Actinomycetota</taxon>
        <taxon>Actinomycetes</taxon>
        <taxon>Pseudonocardiales</taxon>
        <taxon>Pseudonocardiaceae</taxon>
        <taxon>Actinosynnema</taxon>
    </lineage>
</organism>
<comment type="pathway">
    <text evidence="3 7">Carbohydrate degradation; pentose phosphate pathway; D-ribulose 5-phosphate from D-glucose 6-phosphate (oxidative stage): step 2/3.</text>
</comment>
<protein>
    <recommendedName>
        <fullName evidence="6 7">6-phosphogluconolactonase</fullName>
        <shortName evidence="7">6PGL</shortName>
        <ecNumber evidence="5 7">3.1.1.31</ecNumber>
    </recommendedName>
</protein>
<comment type="similarity">
    <text evidence="4 7">Belongs to the glucosamine/galactosamine-6-phosphate isomerase family. 6-phosphogluconolactonase subfamily.</text>
</comment>
<sequence>MSKPEVVVHRDGDLLAAAAAARLVTKLVDAQAARGSASVVLTGGRTGVAVLEQLRRAPARDAVDWGEVDLYWGDERFLPAGHAERNETQARAALLDHVPVDPARVHVMEPSDGRFGDDPEAAAAAYADELAAAARPEDHGSVPQFDVCMLGVGEEGHVASIFPDSPAVHELERTVVAVRNCPKPPPTRVSLTLPAIRRAREVWLMTTGEGKAAAVAMGLAGAGEVQLPAAGAVGQRRTLWLLDSAAAAKVPELFTPPLA</sequence>
<evidence type="ECO:0000256" key="7">
    <source>
        <dbReference type="RuleBase" id="RU365095"/>
    </source>
</evidence>
<comment type="catalytic activity">
    <reaction evidence="1 7">
        <text>6-phospho-D-glucono-1,5-lactone + H2O = 6-phospho-D-gluconate + H(+)</text>
        <dbReference type="Rhea" id="RHEA:12556"/>
        <dbReference type="ChEBI" id="CHEBI:15377"/>
        <dbReference type="ChEBI" id="CHEBI:15378"/>
        <dbReference type="ChEBI" id="CHEBI:57955"/>
        <dbReference type="ChEBI" id="CHEBI:58759"/>
        <dbReference type="EC" id="3.1.1.31"/>
    </reaction>
</comment>
<evidence type="ECO:0000256" key="6">
    <source>
        <dbReference type="ARBA" id="ARBA00020337"/>
    </source>
</evidence>
<dbReference type="NCBIfam" id="TIGR01198">
    <property type="entry name" value="pgl"/>
    <property type="match status" value="1"/>
</dbReference>
<dbReference type="PANTHER" id="PTHR11054:SF0">
    <property type="entry name" value="6-PHOSPHOGLUCONOLACTONASE"/>
    <property type="match status" value="1"/>
</dbReference>
<evidence type="ECO:0000256" key="3">
    <source>
        <dbReference type="ARBA" id="ARBA00004961"/>
    </source>
</evidence>
<dbReference type="UniPathway" id="UPA00115">
    <property type="reaction ID" value="UER00409"/>
</dbReference>
<dbReference type="EC" id="3.1.1.31" evidence="5 7"/>
<evidence type="ECO:0000313" key="9">
    <source>
        <dbReference type="EMBL" id="ATE56267.1"/>
    </source>
</evidence>